<dbReference type="Proteomes" id="UP000486351">
    <property type="component" value="Unassembled WGS sequence"/>
</dbReference>
<dbReference type="EMBL" id="QXFY01001175">
    <property type="protein sequence ID" value="KAE9325691.1"/>
    <property type="molecule type" value="Genomic_DNA"/>
</dbReference>
<proteinExistence type="predicted"/>
<keyword evidence="3" id="KW-1185">Reference proteome</keyword>
<dbReference type="Proteomes" id="UP000433483">
    <property type="component" value="Unassembled WGS sequence"/>
</dbReference>
<protein>
    <submittedName>
        <fullName evidence="1">Uncharacterized protein</fullName>
    </submittedName>
</protein>
<sequence>MLSRRCVAWTTTAASSVLLSSRSSSPSACRTAKLQRCGETQPSSGLRNCGAKAKVTFLFWGSS</sequence>
<comment type="caution">
    <text evidence="1">The sequence shown here is derived from an EMBL/GenBank/DDBJ whole genome shotgun (WGS) entry which is preliminary data.</text>
</comment>
<accession>A0A6A3UYA6</accession>
<evidence type="ECO:0000313" key="4">
    <source>
        <dbReference type="Proteomes" id="UP000486351"/>
    </source>
</evidence>
<dbReference type="AlphaFoldDB" id="A0A6A3UYA6"/>
<gene>
    <name evidence="1" type="ORF">PF005_g33274</name>
    <name evidence="2" type="ORF">PF008_g16810</name>
</gene>
<evidence type="ECO:0000313" key="1">
    <source>
        <dbReference type="EMBL" id="KAE9156270.1"/>
    </source>
</evidence>
<evidence type="ECO:0000313" key="2">
    <source>
        <dbReference type="EMBL" id="KAE9325691.1"/>
    </source>
</evidence>
<evidence type="ECO:0000313" key="3">
    <source>
        <dbReference type="Proteomes" id="UP000433483"/>
    </source>
</evidence>
<organism evidence="1 3">
    <name type="scientific">Phytophthora fragariae</name>
    <dbReference type="NCBI Taxonomy" id="53985"/>
    <lineage>
        <taxon>Eukaryota</taxon>
        <taxon>Sar</taxon>
        <taxon>Stramenopiles</taxon>
        <taxon>Oomycota</taxon>
        <taxon>Peronosporomycetes</taxon>
        <taxon>Peronosporales</taxon>
        <taxon>Peronosporaceae</taxon>
        <taxon>Phytophthora</taxon>
    </lineage>
</organism>
<dbReference type="EMBL" id="QXGB01010278">
    <property type="protein sequence ID" value="KAE9156270.1"/>
    <property type="molecule type" value="Genomic_DNA"/>
</dbReference>
<name>A0A6A3UYA6_9STRA</name>
<reference evidence="1 3" key="1">
    <citation type="submission" date="2018-08" db="EMBL/GenBank/DDBJ databases">
        <title>Genomic investigation of the strawberry pathogen Phytophthora fragariae indicates pathogenicity is determined by transcriptional variation in three key races.</title>
        <authorList>
            <person name="Adams T.M."/>
            <person name="Armitage A.D."/>
            <person name="Sobczyk M.K."/>
            <person name="Bates H.J."/>
            <person name="Dunwell J.M."/>
            <person name="Nellist C.F."/>
            <person name="Harrison R.J."/>
        </authorList>
    </citation>
    <scope>NUCLEOTIDE SEQUENCE [LARGE SCALE GENOMIC DNA]</scope>
    <source>
        <strain evidence="1 3">NOV-27</strain>
        <strain evidence="2 4">NOV-77</strain>
    </source>
</reference>